<evidence type="ECO:0000256" key="2">
    <source>
        <dbReference type="ARBA" id="ARBA00023125"/>
    </source>
</evidence>
<dbReference type="SMART" id="SM00420">
    <property type="entry name" value="HTH_DEOR"/>
    <property type="match status" value="1"/>
</dbReference>
<dbReference type="InterPro" id="IPR036390">
    <property type="entry name" value="WH_DNA-bd_sf"/>
</dbReference>
<dbReference type="InterPro" id="IPR037171">
    <property type="entry name" value="NagB/RpiA_transferase-like"/>
</dbReference>
<dbReference type="PANTHER" id="PTHR30363">
    <property type="entry name" value="HTH-TYPE TRANSCRIPTIONAL REGULATOR SRLR-RELATED"/>
    <property type="match status" value="1"/>
</dbReference>
<sequence length="264" mass="28214">MGRTRSEERREEILALALSHGLASVDDLSARMGVTPSTIRRDLAVLTSRGQLARTYGGALSLEPHPESSLRQRLGEAHEAKRAIAAWAAGQVTDGETVVLDGGSTAAALAEELRSFERLTVATIGLTSLEALADADHLEVVLLGGRLRHPSQSFVGPVTEAALDRMSFDRAFLGADGVRADRGICEKDLEQTRLKELMMSRADHVYVLAHGAKLGHAPFHAWALLPPRWTLVTDASADAAQLRAFEAVGAECVVVEVGEQAVPA</sequence>
<keyword evidence="1" id="KW-0805">Transcription regulation</keyword>
<evidence type="ECO:0000259" key="4">
    <source>
        <dbReference type="PROSITE" id="PS51000"/>
    </source>
</evidence>
<dbReference type="InterPro" id="IPR018356">
    <property type="entry name" value="Tscrpt_reg_HTH_DeoR_CS"/>
</dbReference>
<evidence type="ECO:0000256" key="3">
    <source>
        <dbReference type="ARBA" id="ARBA00023163"/>
    </source>
</evidence>
<dbReference type="SUPFAM" id="SSF46785">
    <property type="entry name" value="Winged helix' DNA-binding domain"/>
    <property type="match status" value="1"/>
</dbReference>
<feature type="domain" description="HTH deoR-type" evidence="4">
    <location>
        <begin position="6"/>
        <end position="61"/>
    </location>
</feature>
<dbReference type="RefSeq" id="WP_091078051.1">
    <property type="nucleotide sequence ID" value="NZ_LT629799.1"/>
</dbReference>
<evidence type="ECO:0000256" key="1">
    <source>
        <dbReference type="ARBA" id="ARBA00023015"/>
    </source>
</evidence>
<protein>
    <submittedName>
        <fullName evidence="5">DNA-binding transcriptional regulator of sugar metabolism, DeoR/GlpR family</fullName>
    </submittedName>
</protein>
<dbReference type="Gene3D" id="1.10.10.10">
    <property type="entry name" value="Winged helix-like DNA-binding domain superfamily/Winged helix DNA-binding domain"/>
    <property type="match status" value="1"/>
</dbReference>
<evidence type="ECO:0000313" key="5">
    <source>
        <dbReference type="EMBL" id="SDV03353.1"/>
    </source>
</evidence>
<dbReference type="AlphaFoldDB" id="A0A1H2ND25"/>
<dbReference type="PROSITE" id="PS51000">
    <property type="entry name" value="HTH_DEOR_2"/>
    <property type="match status" value="1"/>
</dbReference>
<dbReference type="InterPro" id="IPR050313">
    <property type="entry name" value="Carb_Metab_HTH_regulators"/>
</dbReference>
<dbReference type="SUPFAM" id="SSF100950">
    <property type="entry name" value="NagB/RpiA/CoA transferase-like"/>
    <property type="match status" value="1"/>
</dbReference>
<name>A0A1H2ND25_9ACTN</name>
<gene>
    <name evidence="5" type="ORF">SAMN04488544_3784</name>
</gene>
<keyword evidence="2 5" id="KW-0238">DNA-binding</keyword>
<dbReference type="Gene3D" id="3.40.50.1360">
    <property type="match status" value="1"/>
</dbReference>
<dbReference type="PRINTS" id="PR00037">
    <property type="entry name" value="HTHLACR"/>
</dbReference>
<dbReference type="OrthoDB" id="7688673at2"/>
<keyword evidence="3" id="KW-0804">Transcription</keyword>
<dbReference type="GO" id="GO:0003677">
    <property type="term" value="F:DNA binding"/>
    <property type="evidence" value="ECO:0007669"/>
    <property type="project" value="UniProtKB-KW"/>
</dbReference>
<dbReference type="PANTHER" id="PTHR30363:SF44">
    <property type="entry name" value="AGA OPERON TRANSCRIPTIONAL REPRESSOR-RELATED"/>
    <property type="match status" value="1"/>
</dbReference>
<dbReference type="Pfam" id="PF08220">
    <property type="entry name" value="HTH_DeoR"/>
    <property type="match status" value="1"/>
</dbReference>
<dbReference type="EMBL" id="LT629799">
    <property type="protein sequence ID" value="SDV03353.1"/>
    <property type="molecule type" value="Genomic_DNA"/>
</dbReference>
<dbReference type="GO" id="GO:0003700">
    <property type="term" value="F:DNA-binding transcription factor activity"/>
    <property type="evidence" value="ECO:0007669"/>
    <property type="project" value="InterPro"/>
</dbReference>
<accession>A0A1H2ND25</accession>
<dbReference type="Pfam" id="PF00455">
    <property type="entry name" value="DeoRC"/>
    <property type="match status" value="1"/>
</dbReference>
<organism evidence="5 6">
    <name type="scientific">Microlunatus sagamiharensis</name>
    <dbReference type="NCBI Taxonomy" id="546874"/>
    <lineage>
        <taxon>Bacteria</taxon>
        <taxon>Bacillati</taxon>
        <taxon>Actinomycetota</taxon>
        <taxon>Actinomycetes</taxon>
        <taxon>Propionibacteriales</taxon>
        <taxon>Propionibacteriaceae</taxon>
        <taxon>Microlunatus</taxon>
    </lineage>
</organism>
<dbReference type="SMART" id="SM01134">
    <property type="entry name" value="DeoRC"/>
    <property type="match status" value="1"/>
</dbReference>
<dbReference type="InterPro" id="IPR036388">
    <property type="entry name" value="WH-like_DNA-bd_sf"/>
</dbReference>
<dbReference type="InterPro" id="IPR014036">
    <property type="entry name" value="DeoR-like_C"/>
</dbReference>
<evidence type="ECO:0000313" key="6">
    <source>
        <dbReference type="Proteomes" id="UP000198825"/>
    </source>
</evidence>
<keyword evidence="6" id="KW-1185">Reference proteome</keyword>
<dbReference type="InterPro" id="IPR001034">
    <property type="entry name" value="DeoR_HTH"/>
</dbReference>
<dbReference type="Proteomes" id="UP000198825">
    <property type="component" value="Chromosome I"/>
</dbReference>
<proteinExistence type="predicted"/>
<reference evidence="6" key="1">
    <citation type="submission" date="2016-10" db="EMBL/GenBank/DDBJ databases">
        <authorList>
            <person name="Varghese N."/>
            <person name="Submissions S."/>
        </authorList>
    </citation>
    <scope>NUCLEOTIDE SEQUENCE [LARGE SCALE GENOMIC DNA]</scope>
    <source>
        <strain evidence="6">DSM 21743</strain>
    </source>
</reference>
<dbReference type="STRING" id="546874.SAMN04488544_3784"/>
<dbReference type="PROSITE" id="PS00894">
    <property type="entry name" value="HTH_DEOR_1"/>
    <property type="match status" value="1"/>
</dbReference>